<dbReference type="CDD" id="cd18989">
    <property type="entry name" value="LGIC_ECD_cation"/>
    <property type="match status" value="1"/>
</dbReference>
<dbReference type="SUPFAM" id="SSF90112">
    <property type="entry name" value="Neurotransmitter-gated ion-channel transmembrane pore"/>
    <property type="match status" value="1"/>
</dbReference>
<dbReference type="Gene3D" id="1.20.58.390">
    <property type="entry name" value="Neurotransmitter-gated ion-channel transmembrane domain"/>
    <property type="match status" value="1"/>
</dbReference>
<evidence type="ECO:0000256" key="2">
    <source>
        <dbReference type="ARBA" id="ARBA00022692"/>
    </source>
</evidence>
<dbReference type="InterPro" id="IPR018000">
    <property type="entry name" value="Neurotransmitter_ion_chnl_CS"/>
</dbReference>
<dbReference type="PANTHER" id="PTHR18945">
    <property type="entry name" value="NEUROTRANSMITTER GATED ION CHANNEL"/>
    <property type="match status" value="1"/>
</dbReference>
<comment type="caution">
    <text evidence="8">The sequence shown here is derived from an EMBL/GenBank/DDBJ whole genome shotgun (WGS) entry which is preliminary data.</text>
</comment>
<dbReference type="GO" id="GO:0005230">
    <property type="term" value="F:extracellular ligand-gated monoatomic ion channel activity"/>
    <property type="evidence" value="ECO:0007669"/>
    <property type="project" value="InterPro"/>
</dbReference>
<dbReference type="EMBL" id="JAIWYP010000011">
    <property type="protein sequence ID" value="KAH3736394.1"/>
    <property type="molecule type" value="Genomic_DNA"/>
</dbReference>
<dbReference type="GO" id="GO:0004888">
    <property type="term" value="F:transmembrane signaling receptor activity"/>
    <property type="evidence" value="ECO:0007669"/>
    <property type="project" value="InterPro"/>
</dbReference>
<dbReference type="PROSITE" id="PS00236">
    <property type="entry name" value="NEUROTR_ION_CHANNEL"/>
    <property type="match status" value="1"/>
</dbReference>
<evidence type="ECO:0000256" key="1">
    <source>
        <dbReference type="ARBA" id="ARBA00004141"/>
    </source>
</evidence>
<dbReference type="InterPro" id="IPR006029">
    <property type="entry name" value="Neurotrans-gated_channel_TM"/>
</dbReference>
<sequence>MRFWVYIFYLLVVWALDSLGDNDTHTEYDLHKRLFQQYNSNIIPRSMTSSDPFQVGIELYLMSINEINELRQTIAIMAFLEITWTDSLLIWEPLEYSNVTSINVKVKDIWTPDIVLRRTLDKQSDFIDADGHAMIYSDGRVIMWPYGRYTVSCRIFIGRFPFDEQTCLFDFMSWTNPSSKLVLSSESTEITMGAYFENGEWTLKRGNVNHERKPYGDDAWDHVIFTFELQRRSLFFVMNIMLPIICIAFLNTFCFILPSDGGERMTFCLSLFLTLAVFLTIVNGSLPESSDEVSKFGVYICLQLIGCGLSTIATVLSLKCFQESDHTPVRSCLRLFVMAMCVQKRDQIHHYRVDNELKANQNGGKIITAAIDTIDDCGKSDKCMSDGNGTIHHLPPVTWKMVSCACALDRFCFIASIVWHVVLLSVLRAVVVL</sequence>
<dbReference type="Pfam" id="PF02931">
    <property type="entry name" value="Neur_chan_LBD"/>
    <property type="match status" value="1"/>
</dbReference>
<feature type="chain" id="PRO_5039746044" evidence="5">
    <location>
        <begin position="21"/>
        <end position="433"/>
    </location>
</feature>
<evidence type="ECO:0000313" key="9">
    <source>
        <dbReference type="Proteomes" id="UP000828390"/>
    </source>
</evidence>
<organism evidence="8 9">
    <name type="scientific">Dreissena polymorpha</name>
    <name type="common">Zebra mussel</name>
    <name type="synonym">Mytilus polymorpha</name>
    <dbReference type="NCBI Taxonomy" id="45954"/>
    <lineage>
        <taxon>Eukaryota</taxon>
        <taxon>Metazoa</taxon>
        <taxon>Spiralia</taxon>
        <taxon>Lophotrochozoa</taxon>
        <taxon>Mollusca</taxon>
        <taxon>Bivalvia</taxon>
        <taxon>Autobranchia</taxon>
        <taxon>Heteroconchia</taxon>
        <taxon>Euheterodonta</taxon>
        <taxon>Imparidentia</taxon>
        <taxon>Neoheterodontei</taxon>
        <taxon>Myida</taxon>
        <taxon>Dreissenoidea</taxon>
        <taxon>Dreissenidae</taxon>
        <taxon>Dreissena</taxon>
    </lineage>
</organism>
<comment type="similarity">
    <text evidence="5">Belongs to the ligand-gated ion channel (TC 1.A.9) family.</text>
</comment>
<keyword evidence="4 5" id="KW-0472">Membrane</keyword>
<evidence type="ECO:0000313" key="8">
    <source>
        <dbReference type="EMBL" id="KAH3736394.1"/>
    </source>
</evidence>
<dbReference type="Pfam" id="PF02932">
    <property type="entry name" value="Neur_chan_memb"/>
    <property type="match status" value="1"/>
</dbReference>
<name>A0A9D4D1C4_DREPO</name>
<evidence type="ECO:0000259" key="7">
    <source>
        <dbReference type="Pfam" id="PF02932"/>
    </source>
</evidence>
<feature type="transmembrane region" description="Helical" evidence="5">
    <location>
        <begin position="265"/>
        <end position="284"/>
    </location>
</feature>
<feature type="transmembrane region" description="Helical" evidence="5">
    <location>
        <begin position="296"/>
        <end position="318"/>
    </location>
</feature>
<proteinExistence type="inferred from homology"/>
<dbReference type="CDD" id="cd19051">
    <property type="entry name" value="LGIC_TM_cation"/>
    <property type="match status" value="1"/>
</dbReference>
<dbReference type="SUPFAM" id="SSF63712">
    <property type="entry name" value="Nicotinic receptor ligand binding domain-like"/>
    <property type="match status" value="1"/>
</dbReference>
<evidence type="ECO:0000256" key="4">
    <source>
        <dbReference type="ARBA" id="ARBA00023136"/>
    </source>
</evidence>
<protein>
    <submittedName>
        <fullName evidence="8">Uncharacterized protein</fullName>
    </submittedName>
</protein>
<feature type="signal peptide" evidence="5">
    <location>
        <begin position="1"/>
        <end position="20"/>
    </location>
</feature>
<reference evidence="8" key="2">
    <citation type="submission" date="2020-11" db="EMBL/GenBank/DDBJ databases">
        <authorList>
            <person name="McCartney M.A."/>
            <person name="Auch B."/>
            <person name="Kono T."/>
            <person name="Mallez S."/>
            <person name="Becker A."/>
            <person name="Gohl D.M."/>
            <person name="Silverstein K.A.T."/>
            <person name="Koren S."/>
            <person name="Bechman K.B."/>
            <person name="Herman A."/>
            <person name="Abrahante J.E."/>
            <person name="Garbe J."/>
        </authorList>
    </citation>
    <scope>NUCLEOTIDE SEQUENCE</scope>
    <source>
        <strain evidence="8">Duluth1</strain>
        <tissue evidence="8">Whole animal</tissue>
    </source>
</reference>
<dbReference type="InterPro" id="IPR036719">
    <property type="entry name" value="Neuro-gated_channel_TM_sf"/>
</dbReference>
<keyword evidence="5" id="KW-0406">Ion transport</keyword>
<dbReference type="GO" id="GO:0016020">
    <property type="term" value="C:membrane"/>
    <property type="evidence" value="ECO:0007669"/>
    <property type="project" value="UniProtKB-SubCell"/>
</dbReference>
<keyword evidence="5" id="KW-0732">Signal</keyword>
<comment type="subcellular location">
    <subcellularLocation>
        <location evidence="1">Membrane</location>
        <topology evidence="1">Multi-pass membrane protein</topology>
    </subcellularLocation>
</comment>
<dbReference type="Proteomes" id="UP000828390">
    <property type="component" value="Unassembled WGS sequence"/>
</dbReference>
<dbReference type="InterPro" id="IPR036734">
    <property type="entry name" value="Neur_chan_lig-bd_sf"/>
</dbReference>
<keyword evidence="3 5" id="KW-1133">Transmembrane helix</keyword>
<dbReference type="PRINTS" id="PR00252">
    <property type="entry name" value="NRIONCHANNEL"/>
</dbReference>
<accession>A0A9D4D1C4</accession>
<keyword evidence="2 5" id="KW-0812">Transmembrane</keyword>
<dbReference type="FunFam" id="2.70.170.10:FF:000028">
    <property type="entry name" value="AcetylCholine Receptor"/>
    <property type="match status" value="1"/>
</dbReference>
<feature type="transmembrane region" description="Helical" evidence="5">
    <location>
        <begin position="411"/>
        <end position="431"/>
    </location>
</feature>
<evidence type="ECO:0000256" key="3">
    <source>
        <dbReference type="ARBA" id="ARBA00022989"/>
    </source>
</evidence>
<dbReference type="AlphaFoldDB" id="A0A9D4D1C4"/>
<keyword evidence="5" id="KW-0407">Ion channel</keyword>
<feature type="domain" description="Neurotransmitter-gated ion-channel ligand-binding" evidence="6">
    <location>
        <begin position="28"/>
        <end position="232"/>
    </location>
</feature>
<evidence type="ECO:0000259" key="6">
    <source>
        <dbReference type="Pfam" id="PF02931"/>
    </source>
</evidence>
<dbReference type="InterPro" id="IPR006202">
    <property type="entry name" value="Neur_chan_lig-bd"/>
</dbReference>
<dbReference type="Gene3D" id="2.70.170.10">
    <property type="entry name" value="Neurotransmitter-gated ion-channel ligand-binding domain"/>
    <property type="match status" value="1"/>
</dbReference>
<keyword evidence="5" id="KW-0813">Transport</keyword>
<feature type="transmembrane region" description="Helical" evidence="5">
    <location>
        <begin position="234"/>
        <end position="258"/>
    </location>
</feature>
<reference evidence="8" key="1">
    <citation type="journal article" date="2019" name="bioRxiv">
        <title>The Genome of the Zebra Mussel, Dreissena polymorpha: A Resource for Invasive Species Research.</title>
        <authorList>
            <person name="McCartney M.A."/>
            <person name="Auch B."/>
            <person name="Kono T."/>
            <person name="Mallez S."/>
            <person name="Zhang Y."/>
            <person name="Obille A."/>
            <person name="Becker A."/>
            <person name="Abrahante J.E."/>
            <person name="Garbe J."/>
            <person name="Badalamenti J.P."/>
            <person name="Herman A."/>
            <person name="Mangelson H."/>
            <person name="Liachko I."/>
            <person name="Sullivan S."/>
            <person name="Sone E.D."/>
            <person name="Koren S."/>
            <person name="Silverstein K.A.T."/>
            <person name="Beckman K.B."/>
            <person name="Gohl D.M."/>
        </authorList>
    </citation>
    <scope>NUCLEOTIDE SEQUENCE</scope>
    <source>
        <strain evidence="8">Duluth1</strain>
        <tissue evidence="8">Whole animal</tissue>
    </source>
</reference>
<dbReference type="InterPro" id="IPR006201">
    <property type="entry name" value="Neur_channel"/>
</dbReference>
<dbReference type="InterPro" id="IPR038050">
    <property type="entry name" value="Neuro_actylchol_rec"/>
</dbReference>
<evidence type="ECO:0000256" key="5">
    <source>
        <dbReference type="RuleBase" id="RU000687"/>
    </source>
</evidence>
<keyword evidence="9" id="KW-1185">Reference proteome</keyword>
<gene>
    <name evidence="8" type="ORF">DPMN_042957</name>
</gene>
<feature type="domain" description="Neurotransmitter-gated ion-channel transmembrane" evidence="7">
    <location>
        <begin position="241"/>
        <end position="394"/>
    </location>
</feature>